<organism evidence="1 2">
    <name type="scientific">Oleispira antarctica RB-8</name>
    <dbReference type="NCBI Taxonomy" id="698738"/>
    <lineage>
        <taxon>Bacteria</taxon>
        <taxon>Pseudomonadati</taxon>
        <taxon>Pseudomonadota</taxon>
        <taxon>Gammaproteobacteria</taxon>
        <taxon>Oceanospirillales</taxon>
        <taxon>Oceanospirillaceae</taxon>
        <taxon>Oleispira</taxon>
    </lineage>
</organism>
<dbReference type="Proteomes" id="UP000032749">
    <property type="component" value="Chromosome"/>
</dbReference>
<evidence type="ECO:0000313" key="2">
    <source>
        <dbReference type="Proteomes" id="UP000032749"/>
    </source>
</evidence>
<proteinExistence type="predicted"/>
<reference evidence="1 2" key="1">
    <citation type="journal article" date="2013" name="Nat. Commun.">
        <title>Genome sequence and functional genomic analysis of the oil-degrading bacterium Oleispira antarctica.</title>
        <authorList>
            <person name="Kube M."/>
            <person name="Chernikova T.N."/>
            <person name="Al-Ramahi Y."/>
            <person name="Beloqui A."/>
            <person name="Lopez-Cortez N."/>
            <person name="Guazzaroni M.E."/>
            <person name="Heipieper H.J."/>
            <person name="Klages S."/>
            <person name="Kotsyurbenko O.R."/>
            <person name="Langer I."/>
            <person name="Nechitaylo T.Y."/>
            <person name="Lunsdorf H."/>
            <person name="Fernandez M."/>
            <person name="Juarez S."/>
            <person name="Ciordia S."/>
            <person name="Singer A."/>
            <person name="Kagan O."/>
            <person name="Egorova O."/>
            <person name="Petit P.A."/>
            <person name="Stogios P."/>
            <person name="Kim Y."/>
            <person name="Tchigvintsev A."/>
            <person name="Flick R."/>
            <person name="Denaro R."/>
            <person name="Genovese M."/>
            <person name="Albar J.P."/>
            <person name="Reva O.N."/>
            <person name="Martinez-Gomariz M."/>
            <person name="Tran H."/>
            <person name="Ferrer M."/>
            <person name="Savchenko A."/>
            <person name="Yakunin A.F."/>
            <person name="Yakimov M.M."/>
            <person name="Golyshina O.V."/>
            <person name="Reinhardt R."/>
            <person name="Golyshin P.N."/>
        </authorList>
    </citation>
    <scope>NUCLEOTIDE SEQUENCE [LARGE SCALE GENOMIC DNA]</scope>
</reference>
<protein>
    <submittedName>
        <fullName evidence="1">Uncharacterized protein</fullName>
    </submittedName>
</protein>
<evidence type="ECO:0000313" key="1">
    <source>
        <dbReference type="EMBL" id="CCK75340.1"/>
    </source>
</evidence>
<name>R4YLE3_OLEAN</name>
<dbReference type="HOGENOM" id="CLU_2331008_0_0_6"/>
<dbReference type="KEGG" id="oai:OLEAN_C11640"/>
<dbReference type="AlphaFoldDB" id="R4YLE3"/>
<sequence length="98" mass="10971">MVTIKNDLDESINFQGEFIATTNEVDNLAFQLKPGSSNSWRYEISSFESDVLDKGLNKITLSVSSECSITLDRSEIEALAEKDGMWFITIDAEVINCK</sequence>
<keyword evidence="2" id="KW-1185">Reference proteome</keyword>
<dbReference type="EMBL" id="FO203512">
    <property type="protein sequence ID" value="CCK75340.1"/>
    <property type="molecule type" value="Genomic_DNA"/>
</dbReference>
<accession>R4YLE3</accession>
<gene>
    <name evidence="1" type="ORF">OLEAN_C11640</name>
</gene>
<dbReference type="STRING" id="698738.OLEAN_C11640"/>